<name>A0ACC0LYZ1_RHOML</name>
<comment type="caution">
    <text evidence="1">The sequence shown here is derived from an EMBL/GenBank/DDBJ whole genome shotgun (WGS) entry which is preliminary data.</text>
</comment>
<gene>
    <name evidence="1" type="ORF">RHMOL_Rhmol10G0020400</name>
</gene>
<sequence length="91" mass="10296">MVARRFNLNPKMGNDLLLAASGEKTGGYTMANYVWDLMQSQNITPSLPAVEAYYRGLKERDIPADDQRLMLVSRTYNNQRLRFGQGPGRSV</sequence>
<accession>A0ACC0LYZ1</accession>
<organism evidence="1 2">
    <name type="scientific">Rhododendron molle</name>
    <name type="common">Chinese azalea</name>
    <name type="synonym">Azalea mollis</name>
    <dbReference type="NCBI Taxonomy" id="49168"/>
    <lineage>
        <taxon>Eukaryota</taxon>
        <taxon>Viridiplantae</taxon>
        <taxon>Streptophyta</taxon>
        <taxon>Embryophyta</taxon>
        <taxon>Tracheophyta</taxon>
        <taxon>Spermatophyta</taxon>
        <taxon>Magnoliopsida</taxon>
        <taxon>eudicotyledons</taxon>
        <taxon>Gunneridae</taxon>
        <taxon>Pentapetalae</taxon>
        <taxon>asterids</taxon>
        <taxon>Ericales</taxon>
        <taxon>Ericaceae</taxon>
        <taxon>Ericoideae</taxon>
        <taxon>Rhodoreae</taxon>
        <taxon>Rhododendron</taxon>
    </lineage>
</organism>
<protein>
    <submittedName>
        <fullName evidence="1">Uncharacterized protein</fullName>
    </submittedName>
</protein>
<keyword evidence="2" id="KW-1185">Reference proteome</keyword>
<dbReference type="EMBL" id="CM046397">
    <property type="protein sequence ID" value="KAI8533567.1"/>
    <property type="molecule type" value="Genomic_DNA"/>
</dbReference>
<reference evidence="1" key="1">
    <citation type="submission" date="2022-02" db="EMBL/GenBank/DDBJ databases">
        <title>Plant Genome Project.</title>
        <authorList>
            <person name="Zhang R.-G."/>
        </authorList>
    </citation>
    <scope>NUCLEOTIDE SEQUENCE</scope>
    <source>
        <strain evidence="1">AT1</strain>
    </source>
</reference>
<evidence type="ECO:0000313" key="1">
    <source>
        <dbReference type="EMBL" id="KAI8533567.1"/>
    </source>
</evidence>
<evidence type="ECO:0000313" key="2">
    <source>
        <dbReference type="Proteomes" id="UP001062846"/>
    </source>
</evidence>
<dbReference type="Proteomes" id="UP001062846">
    <property type="component" value="Chromosome 10"/>
</dbReference>
<proteinExistence type="predicted"/>